<accession>A0ABT2VAN0</accession>
<reference evidence="2" key="2">
    <citation type="submission" date="2022-09" db="EMBL/GenBank/DDBJ databases">
        <authorList>
            <person name="Cesa-Luna C."/>
            <person name="Girard L."/>
            <person name="Lood C."/>
            <person name="Hofte M."/>
            <person name="De Mot R."/>
        </authorList>
    </citation>
    <scope>NUCLEOTIDE SEQUENCE</scope>
    <source>
        <strain evidence="2">COR51</strain>
    </source>
</reference>
<organism evidence="2 3">
    <name type="scientific">Pseudomonas peradeniyensis</name>
    <dbReference type="NCBI Taxonomy" id="2745488"/>
    <lineage>
        <taxon>Bacteria</taxon>
        <taxon>Pseudomonadati</taxon>
        <taxon>Pseudomonadota</taxon>
        <taxon>Gammaproteobacteria</taxon>
        <taxon>Pseudomonadales</taxon>
        <taxon>Pseudomonadaceae</taxon>
        <taxon>Pseudomonas</taxon>
    </lineage>
</organism>
<evidence type="ECO:0000256" key="1">
    <source>
        <dbReference type="SAM" id="Phobius"/>
    </source>
</evidence>
<evidence type="ECO:0000313" key="2">
    <source>
        <dbReference type="EMBL" id="MCU7238789.1"/>
    </source>
</evidence>
<keyword evidence="1" id="KW-0472">Membrane</keyword>
<evidence type="ECO:0000313" key="3">
    <source>
        <dbReference type="Proteomes" id="UP001139994"/>
    </source>
</evidence>
<proteinExistence type="predicted"/>
<comment type="caution">
    <text evidence="2">The sequence shown here is derived from an EMBL/GenBank/DDBJ whole genome shotgun (WGS) entry which is preliminary data.</text>
</comment>
<dbReference type="RefSeq" id="WP_262951463.1">
    <property type="nucleotide sequence ID" value="NZ_JAOSLA010000015.1"/>
</dbReference>
<protein>
    <recommendedName>
        <fullName evidence="4">Lipoprotein</fullName>
    </recommendedName>
</protein>
<feature type="transmembrane region" description="Helical" evidence="1">
    <location>
        <begin position="60"/>
        <end position="79"/>
    </location>
</feature>
<name>A0ABT2VAN0_9PSED</name>
<gene>
    <name evidence="2" type="ORF">OC929_12060</name>
</gene>
<sequence length="80" mass="8988">MKYLLLTLGSYAGSYYLVGLLIRGRLADLAEGLRHRPDAPSPRLYLREVESHARRAHRHYSLVVGTVLALLSLLACIWLA</sequence>
<keyword evidence="3" id="KW-1185">Reference proteome</keyword>
<reference evidence="2" key="1">
    <citation type="journal article" date="2022" name="Microbiol. Spectr.">
        <title>An Nuclear Magnetic Resonance Fingerprint Matching Approach for the Identification and Structural Re-Evaluation of Pseudomonas Lipopeptides.</title>
        <authorList>
            <person name="De Roo V."/>
            <person name="Verleysen Y."/>
            <person name="Kovacs B."/>
            <person name="De Vleeschouwer M."/>
            <person name="Muangkaew P."/>
            <person name="Girard L."/>
            <person name="Hofte M."/>
            <person name="De Mot R."/>
            <person name="Madder A."/>
            <person name="Geudens N."/>
            <person name="Martins J.C."/>
        </authorList>
    </citation>
    <scope>NUCLEOTIDE SEQUENCE</scope>
    <source>
        <strain evidence="2">COR51</strain>
    </source>
</reference>
<feature type="transmembrane region" description="Helical" evidence="1">
    <location>
        <begin position="6"/>
        <end position="26"/>
    </location>
</feature>
<evidence type="ECO:0008006" key="4">
    <source>
        <dbReference type="Google" id="ProtNLM"/>
    </source>
</evidence>
<dbReference type="EMBL" id="JAOSLA010000015">
    <property type="protein sequence ID" value="MCU7238789.1"/>
    <property type="molecule type" value="Genomic_DNA"/>
</dbReference>
<keyword evidence="1" id="KW-1133">Transmembrane helix</keyword>
<dbReference type="Proteomes" id="UP001139994">
    <property type="component" value="Unassembled WGS sequence"/>
</dbReference>
<keyword evidence="1" id="KW-0812">Transmembrane</keyword>
<reference evidence="2" key="3">
    <citation type="journal article" date="2023" name="mSystems">
        <title>Charting the Lipopeptidome of Nonpathogenic Pseudomonas.</title>
        <authorList>
            <person name="Cesa-Luna C."/>
            <person name="Geudens N."/>
            <person name="Girard L."/>
            <person name="De Roo V."/>
            <person name="Maklad H.R."/>
            <person name="Martins J.C."/>
            <person name="Hofte M."/>
            <person name="De Mot R."/>
        </authorList>
    </citation>
    <scope>NUCLEOTIDE SEQUENCE</scope>
    <source>
        <strain evidence="2">COR51</strain>
    </source>
</reference>